<comment type="similarity">
    <text evidence="1">Belongs to the sirtuin family. Class I subfamily.</text>
</comment>
<dbReference type="PANTHER" id="PTHR47651:SF17">
    <property type="entry name" value="DEACETYLASE SIRTUIN-TYPE DOMAIN-CONTAINING PROTEIN"/>
    <property type="match status" value="1"/>
</dbReference>
<dbReference type="InterPro" id="IPR029035">
    <property type="entry name" value="DHS-like_NAD/FAD-binding_dom"/>
</dbReference>
<evidence type="ECO:0000256" key="5">
    <source>
        <dbReference type="SAM" id="MobiDB-lite"/>
    </source>
</evidence>
<dbReference type="GO" id="GO:0016740">
    <property type="term" value="F:transferase activity"/>
    <property type="evidence" value="ECO:0007669"/>
    <property type="project" value="UniProtKB-KW"/>
</dbReference>
<feature type="region of interest" description="Disordered" evidence="5">
    <location>
        <begin position="1"/>
        <end position="242"/>
    </location>
</feature>
<dbReference type="Proteomes" id="UP000306584">
    <property type="component" value="Unassembled WGS sequence"/>
</dbReference>
<feature type="compositionally biased region" description="Low complexity" evidence="5">
    <location>
        <begin position="81"/>
        <end position="90"/>
    </location>
</feature>
<dbReference type="EMBL" id="QZBD01000736">
    <property type="protein sequence ID" value="THY07138.1"/>
    <property type="molecule type" value="Genomic_DNA"/>
</dbReference>
<feature type="compositionally biased region" description="Polar residues" evidence="5">
    <location>
        <begin position="211"/>
        <end position="220"/>
    </location>
</feature>
<dbReference type="Pfam" id="PF02146">
    <property type="entry name" value="SIR2"/>
    <property type="match status" value="1"/>
</dbReference>
<protein>
    <recommendedName>
        <fullName evidence="6">Deacetylase sirtuin-type domain-containing protein</fullName>
    </recommendedName>
</protein>
<feature type="compositionally biased region" description="Polar residues" evidence="5">
    <location>
        <begin position="141"/>
        <end position="162"/>
    </location>
</feature>
<evidence type="ECO:0000313" key="8">
    <source>
        <dbReference type="Proteomes" id="UP000306584"/>
    </source>
</evidence>
<keyword evidence="2" id="KW-0808">Transferase</keyword>
<dbReference type="GO" id="GO:0070403">
    <property type="term" value="F:NAD+ binding"/>
    <property type="evidence" value="ECO:0007669"/>
    <property type="project" value="InterPro"/>
</dbReference>
<dbReference type="Gene3D" id="3.30.1600.10">
    <property type="entry name" value="SIR2/SIRT2 'Small Domain"/>
    <property type="match status" value="1"/>
</dbReference>
<feature type="compositionally biased region" description="Polar residues" evidence="5">
    <location>
        <begin position="17"/>
        <end position="26"/>
    </location>
</feature>
<keyword evidence="4" id="KW-0862">Zinc</keyword>
<dbReference type="GO" id="GO:0046872">
    <property type="term" value="F:metal ion binding"/>
    <property type="evidence" value="ECO:0007669"/>
    <property type="project" value="UniProtKB-KW"/>
</dbReference>
<feature type="domain" description="Deacetylase sirtuin-type" evidence="6">
    <location>
        <begin position="516"/>
        <end position="868"/>
    </location>
</feature>
<gene>
    <name evidence="7" type="ORF">D6D01_09801</name>
</gene>
<evidence type="ECO:0000256" key="2">
    <source>
        <dbReference type="ARBA" id="ARBA00022679"/>
    </source>
</evidence>
<dbReference type="SUPFAM" id="SSF52467">
    <property type="entry name" value="DHS-like NAD/FAD-binding domain"/>
    <property type="match status" value="1"/>
</dbReference>
<reference evidence="7 8" key="1">
    <citation type="submission" date="2018-10" db="EMBL/GenBank/DDBJ databases">
        <title>Fifty Aureobasidium pullulans genomes reveal a recombining polyextremotolerant generalist.</title>
        <authorList>
            <person name="Gostincar C."/>
            <person name="Turk M."/>
            <person name="Zajc J."/>
            <person name="Gunde-Cimerman N."/>
        </authorList>
    </citation>
    <scope>NUCLEOTIDE SEQUENCE [LARGE SCALE GENOMIC DNA]</scope>
    <source>
        <strain evidence="7 8">EXF-6604</strain>
    </source>
</reference>
<evidence type="ECO:0000256" key="1">
    <source>
        <dbReference type="ARBA" id="ARBA00006924"/>
    </source>
</evidence>
<sequence>MPSDSVDSDGIAKKRSQLPQLTPRSIKTTKDVAASGIPMSSPTRSTMGIPTRANEDKAAMPPPSAPLARTQSIRTRPVSQAPPTTTTPATRSGLAAPSRSLSTRAPAPLTATAPKPRVVSHSRTPSTSTIAASSTGDSTLKRSATTTATRHLRSQSSITTGLKSRLTAPSTPSTPTSEKSSTDPTKPLVRRLVRPTATSNAPKLDPPTSRPAFNTLQQHYSPAKTVLPKPPVPSSRAAPSAEDKAVQSGAIFETTKLQSELLYLSLLHESAEPNLRSYERSARKALKAEFEATQDEVKQIRDQEKLFQEQGNLAAVAEWLGVRGAHTGPEAAEMIQSLSGCFNELMMLSAPESRYTALVHTFSEWAAKATEQDRAHVFSGPLALDWHHLHASITQRLRLVEREVEMLPSAPPSEDGIESSLSIILRCLKDLVLGMKEELEAMLRLEKQVVSTEKQRIKISLFWLLEVQALNVPPKKQESREISKEQEQTVEMVGGQLMRIPYTAPLPAPTIIPSAAASVSGAIAALTDFLTSTPQLRNKSKDKTVLLTGAGISVASGLADYRGTKGTYTLNKTYRPIYFHEFVANHAARKRYWARSFLGWTNLNKSKPNPAHKAVADLGRMGYLSSVITQNVDSFHPQAHPSLRTLELHGYLRSAVCTTCRTEYDRQLFQNDLAALNPAWSDFLNEMLASGALTTENPDERRRLGLKTNPDGDVDVPGVDYATFRYPACPTCLAKPPQDKDGKKHVIEVDVDGAWLAGNSTAGILKPNVIMFGESIPDTTKTAAELAIDEASRVLVLGSSLATYSAWRLVKRAREQGMPIGIVNIGGVRGEEQFFSHLGENSTGKNGLRCAHILEDMLPNLVKDLGQKNTTPFASSAMPRPFVPAPWA</sequence>
<feature type="compositionally biased region" description="Low complexity" evidence="5">
    <location>
        <begin position="169"/>
        <end position="187"/>
    </location>
</feature>
<dbReference type="Gene3D" id="3.40.50.1220">
    <property type="entry name" value="TPP-binding domain"/>
    <property type="match status" value="2"/>
</dbReference>
<proteinExistence type="inferred from homology"/>
<evidence type="ECO:0000256" key="3">
    <source>
        <dbReference type="ARBA" id="ARBA00023027"/>
    </source>
</evidence>
<feature type="compositionally biased region" description="Polar residues" evidence="5">
    <location>
        <begin position="69"/>
        <end position="78"/>
    </location>
</feature>
<feature type="binding site" evidence="4">
    <location>
        <position position="660"/>
    </location>
    <ligand>
        <name>Zn(2+)</name>
        <dbReference type="ChEBI" id="CHEBI:29105"/>
    </ligand>
</feature>
<organism evidence="7 8">
    <name type="scientific">Aureobasidium pullulans</name>
    <name type="common">Black yeast</name>
    <name type="synonym">Pullularia pullulans</name>
    <dbReference type="NCBI Taxonomy" id="5580"/>
    <lineage>
        <taxon>Eukaryota</taxon>
        <taxon>Fungi</taxon>
        <taxon>Dikarya</taxon>
        <taxon>Ascomycota</taxon>
        <taxon>Pezizomycotina</taxon>
        <taxon>Dothideomycetes</taxon>
        <taxon>Dothideomycetidae</taxon>
        <taxon>Dothideales</taxon>
        <taxon>Saccotheciaceae</taxon>
        <taxon>Aureobasidium</taxon>
    </lineage>
</organism>
<dbReference type="PROSITE" id="PS50305">
    <property type="entry name" value="SIRTUIN"/>
    <property type="match status" value="1"/>
</dbReference>
<name>A0A4S9JXU7_AURPU</name>
<feature type="compositionally biased region" description="Polar residues" evidence="5">
    <location>
        <begin position="38"/>
        <end position="48"/>
    </location>
</feature>
<keyword evidence="4" id="KW-0479">Metal-binding</keyword>
<dbReference type="PANTHER" id="PTHR47651">
    <property type="entry name" value="NAD-DEPENDENT HISTONE DEACETYLASE HST4"/>
    <property type="match status" value="1"/>
</dbReference>
<evidence type="ECO:0000256" key="4">
    <source>
        <dbReference type="PROSITE-ProRule" id="PRU00236"/>
    </source>
</evidence>
<keyword evidence="3" id="KW-0520">NAD</keyword>
<accession>A0A4S9JXU7</accession>
<dbReference type="InterPro" id="IPR003000">
    <property type="entry name" value="Sirtuin"/>
</dbReference>
<dbReference type="InterPro" id="IPR026590">
    <property type="entry name" value="Ssirtuin_cat_dom"/>
</dbReference>
<dbReference type="InterPro" id="IPR026591">
    <property type="entry name" value="Sirtuin_cat_small_dom_sf"/>
</dbReference>
<feature type="binding site" evidence="4">
    <location>
        <position position="729"/>
    </location>
    <ligand>
        <name>Zn(2+)</name>
        <dbReference type="ChEBI" id="CHEBI:29105"/>
    </ligand>
</feature>
<comment type="caution">
    <text evidence="7">The sequence shown here is derived from an EMBL/GenBank/DDBJ whole genome shotgun (WGS) entry which is preliminary data.</text>
</comment>
<feature type="binding site" evidence="4">
    <location>
        <position position="657"/>
    </location>
    <ligand>
        <name>Zn(2+)</name>
        <dbReference type="ChEBI" id="CHEBI:29105"/>
    </ligand>
</feature>
<feature type="active site" description="Proton acceptor" evidence="4">
    <location>
        <position position="649"/>
    </location>
</feature>
<evidence type="ECO:0000313" key="7">
    <source>
        <dbReference type="EMBL" id="THY07138.1"/>
    </source>
</evidence>
<evidence type="ECO:0000259" key="6">
    <source>
        <dbReference type="PROSITE" id="PS50305"/>
    </source>
</evidence>
<dbReference type="AlphaFoldDB" id="A0A4S9JXU7"/>
<feature type="compositionally biased region" description="Low complexity" evidence="5">
    <location>
        <begin position="103"/>
        <end position="138"/>
    </location>
</feature>
<feature type="binding site" evidence="4">
    <location>
        <position position="732"/>
    </location>
    <ligand>
        <name>Zn(2+)</name>
        <dbReference type="ChEBI" id="CHEBI:29105"/>
    </ligand>
</feature>